<keyword evidence="1" id="KW-0479">Metal-binding</keyword>
<proteinExistence type="predicted"/>
<dbReference type="CDD" id="cd00030">
    <property type="entry name" value="C2"/>
    <property type="match status" value="1"/>
</dbReference>
<evidence type="ECO:0000256" key="3">
    <source>
        <dbReference type="SAM" id="Phobius"/>
    </source>
</evidence>
<dbReference type="GO" id="GO:0016020">
    <property type="term" value="C:membrane"/>
    <property type="evidence" value="ECO:0007669"/>
    <property type="project" value="TreeGrafter"/>
</dbReference>
<evidence type="ECO:0000256" key="2">
    <source>
        <dbReference type="ARBA" id="ARBA00022837"/>
    </source>
</evidence>
<feature type="transmembrane region" description="Helical" evidence="3">
    <location>
        <begin position="443"/>
        <end position="466"/>
    </location>
</feature>
<evidence type="ECO:0000313" key="5">
    <source>
        <dbReference type="EMBL" id="CAD9542786.1"/>
    </source>
</evidence>
<dbReference type="SMART" id="SM00239">
    <property type="entry name" value="C2"/>
    <property type="match status" value="1"/>
</dbReference>
<dbReference type="InterPro" id="IPR035892">
    <property type="entry name" value="C2_domain_sf"/>
</dbReference>
<dbReference type="Gene3D" id="2.60.40.150">
    <property type="entry name" value="C2 domain"/>
    <property type="match status" value="1"/>
</dbReference>
<sequence>MRATVLLRALPTGSCWRDQMCIQGLLRRRQAFLWDHLSTYAADVLTSARARERWPTAERAAIRWREALVAALGEPGSEDWLARSGRLPPPRAPCGRGGGPRLAAQRAQDSGVLVIRHIKAWNLRRADFWDPSDPYVVFEFAGQSCRTSVVYNNEDNPHWAGEEMIFEVASLAAAPVLEVSVWDWDGFSKHDPLGRVDEEGLGLNVQDVLEGVQSEMQYLGSSHDVPTRACCQGCRLVLRGDGAGNRGAAIAFEVVFAEGGNADPLRHTQEEEPMLRYIASVERQIAEFSHAFKSETAGFFLPPLDLDGRSLGSFAPGGGEAWVASKEHAQAVTDYNRLLDRLSILAAEAPGSAPVDVADFWPGVGVDTPARAADLQLVRLRAQIAQVERNAANDPALLEAIARQDDVLPSIGQWSCDRRRRLRDEVFLLGLQLRRTDLFCLPVWIWSPCLLALLLCGGTTACTVAVVRFPRALALETLFTVACVASLCYLASSCYVQRLSGDRTRRGKWPSTRRSRDSGGDYVKVATDEGW</sequence>
<keyword evidence="3" id="KW-0812">Transmembrane</keyword>
<dbReference type="InterPro" id="IPR000008">
    <property type="entry name" value="C2_dom"/>
</dbReference>
<keyword evidence="3" id="KW-1133">Transmembrane helix</keyword>
<feature type="domain" description="C2" evidence="4">
    <location>
        <begin position="96"/>
        <end position="219"/>
    </location>
</feature>
<dbReference type="PROSITE" id="PS50004">
    <property type="entry name" value="C2"/>
    <property type="match status" value="1"/>
</dbReference>
<gene>
    <name evidence="5" type="ORF">BRAN1462_LOCUS16362</name>
</gene>
<dbReference type="GO" id="GO:0005509">
    <property type="term" value="F:calcium ion binding"/>
    <property type="evidence" value="ECO:0007669"/>
    <property type="project" value="TreeGrafter"/>
</dbReference>
<dbReference type="SUPFAM" id="SSF49562">
    <property type="entry name" value="C2 domain (Calcium/lipid-binding domain, CaLB)"/>
    <property type="match status" value="1"/>
</dbReference>
<dbReference type="PANTHER" id="PTHR45911:SF4">
    <property type="entry name" value="MULTIPLE C2 AND TRANSMEMBRANE DOMAIN-CONTAINING PROTEIN"/>
    <property type="match status" value="1"/>
</dbReference>
<evidence type="ECO:0000259" key="4">
    <source>
        <dbReference type="PROSITE" id="PS50004"/>
    </source>
</evidence>
<name>A0A7S2JC52_9DINO</name>
<dbReference type="AlphaFoldDB" id="A0A7S2JC52"/>
<keyword evidence="3" id="KW-0472">Membrane</keyword>
<feature type="transmembrane region" description="Helical" evidence="3">
    <location>
        <begin position="473"/>
        <end position="492"/>
    </location>
</feature>
<evidence type="ECO:0000256" key="1">
    <source>
        <dbReference type="ARBA" id="ARBA00022723"/>
    </source>
</evidence>
<reference evidence="5" key="1">
    <citation type="submission" date="2021-01" db="EMBL/GenBank/DDBJ databases">
        <authorList>
            <person name="Corre E."/>
            <person name="Pelletier E."/>
            <person name="Niang G."/>
            <person name="Scheremetjew M."/>
            <person name="Finn R."/>
            <person name="Kale V."/>
            <person name="Holt S."/>
            <person name="Cochrane G."/>
            <person name="Meng A."/>
            <person name="Brown T."/>
            <person name="Cohen L."/>
        </authorList>
    </citation>
    <scope>NUCLEOTIDE SEQUENCE</scope>
    <source>
        <strain evidence="5">RCC3387</strain>
    </source>
</reference>
<keyword evidence="2" id="KW-0106">Calcium</keyword>
<organism evidence="5">
    <name type="scientific">Zooxanthella nutricula</name>
    <dbReference type="NCBI Taxonomy" id="1333877"/>
    <lineage>
        <taxon>Eukaryota</taxon>
        <taxon>Sar</taxon>
        <taxon>Alveolata</taxon>
        <taxon>Dinophyceae</taxon>
        <taxon>Peridiniales</taxon>
        <taxon>Peridiniales incertae sedis</taxon>
        <taxon>Zooxanthella</taxon>
    </lineage>
</organism>
<dbReference type="Pfam" id="PF00168">
    <property type="entry name" value="C2"/>
    <property type="match status" value="1"/>
</dbReference>
<dbReference type="PANTHER" id="PTHR45911">
    <property type="entry name" value="C2 DOMAIN-CONTAINING PROTEIN"/>
    <property type="match status" value="1"/>
</dbReference>
<accession>A0A7S2JC52</accession>
<dbReference type="EMBL" id="HBGW01025779">
    <property type="protein sequence ID" value="CAD9542786.1"/>
    <property type="molecule type" value="Transcribed_RNA"/>
</dbReference>
<protein>
    <recommendedName>
        <fullName evidence="4">C2 domain-containing protein</fullName>
    </recommendedName>
</protein>